<gene>
    <name evidence="2" type="ORF">L1785_04880</name>
</gene>
<dbReference type="SUPFAM" id="SSF55729">
    <property type="entry name" value="Acyl-CoA N-acyltransferases (Nat)"/>
    <property type="match status" value="1"/>
</dbReference>
<proteinExistence type="predicted"/>
<dbReference type="Pfam" id="PF14542">
    <property type="entry name" value="Acetyltransf_CG"/>
    <property type="match status" value="1"/>
</dbReference>
<evidence type="ECO:0000259" key="1">
    <source>
        <dbReference type="PROSITE" id="PS51729"/>
    </source>
</evidence>
<dbReference type="Proteomes" id="UP001165405">
    <property type="component" value="Unassembled WGS sequence"/>
</dbReference>
<protein>
    <submittedName>
        <fullName evidence="2">N-acetyltransferase</fullName>
    </submittedName>
</protein>
<dbReference type="PROSITE" id="PS51729">
    <property type="entry name" value="GNAT_YJDJ"/>
    <property type="match status" value="1"/>
</dbReference>
<dbReference type="InterPro" id="IPR031165">
    <property type="entry name" value="GNAT_YJDJ"/>
</dbReference>
<dbReference type="PANTHER" id="PTHR31435:SF10">
    <property type="entry name" value="BSR4717 PROTEIN"/>
    <property type="match status" value="1"/>
</dbReference>
<evidence type="ECO:0000313" key="3">
    <source>
        <dbReference type="Proteomes" id="UP001165405"/>
    </source>
</evidence>
<feature type="domain" description="N-acetyltransferase" evidence="1">
    <location>
        <begin position="10"/>
        <end position="97"/>
    </location>
</feature>
<accession>A0AA41QDU2</accession>
<dbReference type="InterPro" id="IPR016181">
    <property type="entry name" value="Acyl_CoA_acyltransferase"/>
</dbReference>
<dbReference type="PANTHER" id="PTHR31435">
    <property type="entry name" value="PROTEIN NATD1"/>
    <property type="match status" value="1"/>
</dbReference>
<dbReference type="Gene3D" id="3.40.630.30">
    <property type="match status" value="1"/>
</dbReference>
<dbReference type="RefSeq" id="WP_236088083.1">
    <property type="nucleotide sequence ID" value="NZ_JAKGSG010000020.1"/>
</dbReference>
<dbReference type="InterPro" id="IPR045057">
    <property type="entry name" value="Gcn5-rel_NAT"/>
</dbReference>
<evidence type="ECO:0000313" key="2">
    <source>
        <dbReference type="EMBL" id="MCF4120309.1"/>
    </source>
</evidence>
<reference evidence="2" key="1">
    <citation type="submission" date="2022-01" db="EMBL/GenBank/DDBJ databases">
        <title>Antribacter sp. nov., isolated from Guizhou of China.</title>
        <authorList>
            <person name="Chengliang C."/>
            <person name="Ya Z."/>
        </authorList>
    </citation>
    <scope>NUCLEOTIDE SEQUENCE</scope>
    <source>
        <strain evidence="2">KLBMP 9083</strain>
    </source>
</reference>
<dbReference type="AlphaFoldDB" id="A0AA41QDU2"/>
<comment type="caution">
    <text evidence="2">The sequence shown here is derived from an EMBL/GenBank/DDBJ whole genome shotgun (WGS) entry which is preliminary data.</text>
</comment>
<name>A0AA41QDU2_9MICO</name>
<sequence length="107" mass="11791">MTDEIPITVVENPDLERFEARLADGSVVGSAYYEREPGVVIFTHTEVDPSMEGKGVASQLAVGALSEVREAGDKIVPLCPFIRAYVNRHPEWQDLVLHPSSARDVRS</sequence>
<dbReference type="EMBL" id="JAKGSG010000020">
    <property type="protein sequence ID" value="MCF4120309.1"/>
    <property type="molecule type" value="Genomic_DNA"/>
</dbReference>
<keyword evidence="3" id="KW-1185">Reference proteome</keyword>
<organism evidence="2 3">
    <name type="scientific">Antribacter soli</name>
    <dbReference type="NCBI Taxonomy" id="2910976"/>
    <lineage>
        <taxon>Bacteria</taxon>
        <taxon>Bacillati</taxon>
        <taxon>Actinomycetota</taxon>
        <taxon>Actinomycetes</taxon>
        <taxon>Micrococcales</taxon>
        <taxon>Promicromonosporaceae</taxon>
        <taxon>Antribacter</taxon>
    </lineage>
</organism>